<accession>A0A7C8YMD9</accession>
<reference evidence="1" key="2">
    <citation type="submission" date="2020-07" db="EMBL/GenBank/DDBJ databases">
        <authorList>
            <person name="Vera ALvarez R."/>
            <person name="Arias-Moreno D.M."/>
            <person name="Jimenez-Jacinto V."/>
            <person name="Jimenez-Bremont J.F."/>
            <person name="Swaminathan K."/>
            <person name="Moose S.P."/>
            <person name="Guerrero-Gonzalez M.L."/>
            <person name="Marino-Ramirez L."/>
            <person name="Landsman D."/>
            <person name="Rodriguez-Kessler M."/>
            <person name="Delgado-Sanchez P."/>
        </authorList>
    </citation>
    <scope>NUCLEOTIDE SEQUENCE</scope>
    <source>
        <tissue evidence="1">Cladode</tissue>
    </source>
</reference>
<proteinExistence type="predicted"/>
<organism evidence="1">
    <name type="scientific">Opuntia streptacantha</name>
    <name type="common">Prickly pear cactus</name>
    <name type="synonym">Opuntia cardona</name>
    <dbReference type="NCBI Taxonomy" id="393608"/>
    <lineage>
        <taxon>Eukaryota</taxon>
        <taxon>Viridiplantae</taxon>
        <taxon>Streptophyta</taxon>
        <taxon>Embryophyta</taxon>
        <taxon>Tracheophyta</taxon>
        <taxon>Spermatophyta</taxon>
        <taxon>Magnoliopsida</taxon>
        <taxon>eudicotyledons</taxon>
        <taxon>Gunneridae</taxon>
        <taxon>Pentapetalae</taxon>
        <taxon>Caryophyllales</taxon>
        <taxon>Cactineae</taxon>
        <taxon>Cactaceae</taxon>
        <taxon>Opuntioideae</taxon>
        <taxon>Opuntia</taxon>
    </lineage>
</organism>
<dbReference type="EMBL" id="GISG01036368">
    <property type="protein sequence ID" value="MBA4621939.1"/>
    <property type="molecule type" value="Transcribed_RNA"/>
</dbReference>
<reference evidence="1" key="1">
    <citation type="journal article" date="2013" name="J. Plant Res.">
        <title>Effect of fungi and light on seed germination of three Opuntia species from semiarid lands of central Mexico.</title>
        <authorList>
            <person name="Delgado-Sanchez P."/>
            <person name="Jimenez-Bremont J.F."/>
            <person name="Guerrero-Gonzalez Mde L."/>
            <person name="Flores J."/>
        </authorList>
    </citation>
    <scope>NUCLEOTIDE SEQUENCE</scope>
    <source>
        <tissue evidence="1">Cladode</tissue>
    </source>
</reference>
<protein>
    <submittedName>
        <fullName evidence="1">Uncharacterized protein</fullName>
    </submittedName>
</protein>
<dbReference type="AlphaFoldDB" id="A0A7C8YMD9"/>
<sequence length="112" mass="13510">MIIQCILQSLKLLIVVTLSFQHLLLQFLVTQVKLLILLTISFELFFCQRDLLLQLRILRFRVLQCNSHPFQFNFEFLDLLLCFKQFPAGFTNRWPALCHRCYFNILHIIFYI</sequence>
<evidence type="ECO:0000313" key="1">
    <source>
        <dbReference type="EMBL" id="MBA4621939.1"/>
    </source>
</evidence>
<name>A0A7C8YMD9_OPUST</name>